<dbReference type="PROSITE" id="PS50853">
    <property type="entry name" value="FN3"/>
    <property type="match status" value="1"/>
</dbReference>
<proteinExistence type="predicted"/>
<accession>A0ABQ0JTZ2</accession>
<feature type="domain" description="Fibronectin type-III" evidence="2">
    <location>
        <begin position="49"/>
        <end position="146"/>
    </location>
</feature>
<dbReference type="SUPFAM" id="SSF49452">
    <property type="entry name" value="Starch-binding domain-like"/>
    <property type="match status" value="1"/>
</dbReference>
<dbReference type="InterPro" id="IPR003961">
    <property type="entry name" value="FN3_dom"/>
</dbReference>
<dbReference type="Gene3D" id="2.60.40.1120">
    <property type="entry name" value="Carboxypeptidase-like, regulatory domain"/>
    <property type="match status" value="1"/>
</dbReference>
<feature type="region of interest" description="Disordered" evidence="1">
    <location>
        <begin position="535"/>
        <end position="564"/>
    </location>
</feature>
<dbReference type="InterPro" id="IPR013783">
    <property type="entry name" value="Ig-like_fold"/>
</dbReference>
<keyword evidence="4" id="KW-1185">Reference proteome</keyword>
<sequence length="564" mass="60270">MEPEDSQNPPAVAQVQESGAWDRMYCQNTPPGDYDPQTTAYGLQSVATAPTVATSPASNVTHNSASLHGTVNANGLSTTAWFQYRIANGPSKSTFATQTVIGTIDAEIGIRIIMLLPGTTYYYRLVAKNDAGTTYGSEVSFTTADINTSVTTEITPPIGAISINSGAYCTNSFTVTANLSATDNTGVTGYYLSTNATPPSQYTTGWMSTTPATTYKEDVTYTISNGDGRNMVYVWYKDASGNISDAAAASIVVDTTPPIITITDPTSDQTYTTKSNVVSISGSASDDINEISSVVWIHDKDTSGTERKTIGWTVPNIGLVKGENVITIKATDSVGNTGTATITITYAEVDATPKVITGHATSITTDLATLSGTVNAMGLPATAWFQYGTSSEHYSGTSSIQSIENGLHEVPVSNRISGLQAGTAYYYRLVAQNSAGATYGNEITFNTLPPKGNIYGNVVSFLKEGPVESAKLQLKGTKARKKSFKVTFSDAHGFFEFKDLDADTYDITVTKTDFKSMSQTVEIEEGERKKIGIILQKTKEEDKGPPKDVKSDQQKTNETSQMHD</sequence>
<evidence type="ECO:0000256" key="1">
    <source>
        <dbReference type="SAM" id="MobiDB-lite"/>
    </source>
</evidence>
<reference evidence="4" key="1">
    <citation type="journal article" date="2015" name="Genome Announc.">
        <title>Draft Genome Sequence of an Anaerobic Ammonium-Oxidizing Bacterium, "Candidatus Brocadia sinica".</title>
        <authorList>
            <person name="Oshiki M."/>
            <person name="Shinyako-Hata K."/>
            <person name="Satoh H."/>
            <person name="Okabe S."/>
        </authorList>
    </citation>
    <scope>NUCLEOTIDE SEQUENCE [LARGE SCALE GENOMIC DNA]</scope>
    <source>
        <strain evidence="4">JPN1</strain>
    </source>
</reference>
<dbReference type="InterPro" id="IPR013784">
    <property type="entry name" value="Carb-bd-like_fold"/>
</dbReference>
<dbReference type="Gene3D" id="2.60.40.10">
    <property type="entry name" value="Immunoglobulins"/>
    <property type="match status" value="2"/>
</dbReference>
<evidence type="ECO:0000313" key="3">
    <source>
        <dbReference type="EMBL" id="GAN32198.1"/>
    </source>
</evidence>
<evidence type="ECO:0000313" key="4">
    <source>
        <dbReference type="Proteomes" id="UP000032309"/>
    </source>
</evidence>
<feature type="compositionally biased region" description="Basic and acidic residues" evidence="1">
    <location>
        <begin position="537"/>
        <end position="564"/>
    </location>
</feature>
<gene>
    <name evidence="3" type="ORF">BROSI_A0710</name>
</gene>
<dbReference type="Proteomes" id="UP000032309">
    <property type="component" value="Unassembled WGS sequence"/>
</dbReference>
<organism evidence="3 4">
    <name type="scientific">Candidatus Brocadia sinica JPN1</name>
    <dbReference type="NCBI Taxonomy" id="1197129"/>
    <lineage>
        <taxon>Bacteria</taxon>
        <taxon>Pseudomonadati</taxon>
        <taxon>Planctomycetota</taxon>
        <taxon>Candidatus Brocadiia</taxon>
        <taxon>Candidatus Brocadiales</taxon>
        <taxon>Candidatus Brocadiaceae</taxon>
        <taxon>Candidatus Brocadia</taxon>
    </lineage>
</organism>
<comment type="caution">
    <text evidence="3">The sequence shown here is derived from an EMBL/GenBank/DDBJ whole genome shotgun (WGS) entry which is preliminary data.</text>
</comment>
<protein>
    <recommendedName>
        <fullName evidence="2">Fibronectin type-III domain-containing protein</fullName>
    </recommendedName>
</protein>
<name>A0ABQ0JTZ2_9BACT</name>
<evidence type="ECO:0000259" key="2">
    <source>
        <dbReference type="PROSITE" id="PS50853"/>
    </source>
</evidence>
<dbReference type="EMBL" id="BAFN01000001">
    <property type="protein sequence ID" value="GAN32198.1"/>
    <property type="molecule type" value="Genomic_DNA"/>
</dbReference>